<reference evidence="2 3" key="2">
    <citation type="submission" date="2019-02" db="EMBL/GenBank/DDBJ databases">
        <title>'Lichenibacterium ramalinii' gen. nov. sp. nov., 'Lichenibacterium minor' gen. nov. sp. nov.</title>
        <authorList>
            <person name="Pankratov T."/>
        </authorList>
    </citation>
    <scope>NUCLEOTIDE SEQUENCE [LARGE SCALE GENOMIC DNA]</scope>
    <source>
        <strain evidence="2 3">RmlP026</strain>
    </source>
</reference>
<dbReference type="SUPFAM" id="SSF55781">
    <property type="entry name" value="GAF domain-like"/>
    <property type="match status" value="1"/>
</dbReference>
<accession>A0A4Q2U8K4</accession>
<dbReference type="PANTHER" id="PTHR43081:SF11">
    <property type="entry name" value="BLR2264 PROTEIN"/>
    <property type="match status" value="1"/>
</dbReference>
<dbReference type="InterPro" id="IPR029787">
    <property type="entry name" value="Nucleotide_cyclase"/>
</dbReference>
<dbReference type="GO" id="GO:0035556">
    <property type="term" value="P:intracellular signal transduction"/>
    <property type="evidence" value="ECO:0007669"/>
    <property type="project" value="InterPro"/>
</dbReference>
<dbReference type="SUPFAM" id="SSF55073">
    <property type="entry name" value="Nucleotide cyclase"/>
    <property type="match status" value="1"/>
</dbReference>
<evidence type="ECO:0000259" key="1">
    <source>
        <dbReference type="PROSITE" id="PS50125"/>
    </source>
</evidence>
<evidence type="ECO:0000313" key="3">
    <source>
        <dbReference type="Proteomes" id="UP000290759"/>
    </source>
</evidence>
<sequence>MIDACGLRPGFGREAASWLSGAGRDVPDARALLEDFSARLIHLGLPLVRATTHAPTLHPSYRWVMRVWHRGRPTVELRRRHGVEGTDVFHGNPVEHVVATGEPLLCRLDGLAPLPFPMLEELRAEGLTHYLIVPLRASGGRTGAASWATDAAGGFSPEAVAALVALADPFSLVFELKGLDRMLSDVLEAYVGHDPARRILAGTVRRGDVRPMRAAMMLTDLRGFGELSDRVGAHAVVASLNRMFGALVPAIEARGGEVLKYTGDGVLAVFDAGRGVAEARRAAFAAAEDGLTALSDLRDEAGQPFEVGVALHVGDVAYGNVGGGDRLDFTAIGRDLNLLSRVERLCKSYALPLLATDAFVDGLDLPLDLVDTVALRGFPERHAIYGRPVDALRGLTEYVP</sequence>
<evidence type="ECO:0000313" key="2">
    <source>
        <dbReference type="EMBL" id="RYC31296.1"/>
    </source>
</evidence>
<comment type="caution">
    <text evidence="2">The sequence shown here is derived from an EMBL/GenBank/DDBJ whole genome shotgun (WGS) entry which is preliminary data.</text>
</comment>
<dbReference type="OrthoDB" id="4565346at2"/>
<dbReference type="CDD" id="cd07302">
    <property type="entry name" value="CHD"/>
    <property type="match status" value="1"/>
</dbReference>
<dbReference type="InterPro" id="IPR050697">
    <property type="entry name" value="Adenylyl/Guanylyl_Cyclase_3/4"/>
</dbReference>
<proteinExistence type="predicted"/>
<dbReference type="Gene3D" id="3.30.450.40">
    <property type="match status" value="1"/>
</dbReference>
<dbReference type="InterPro" id="IPR001054">
    <property type="entry name" value="A/G_cyclase"/>
</dbReference>
<name>A0A4Q2U8K4_9HYPH</name>
<dbReference type="GO" id="GO:0004016">
    <property type="term" value="F:adenylate cyclase activity"/>
    <property type="evidence" value="ECO:0007669"/>
    <property type="project" value="UniProtKB-ARBA"/>
</dbReference>
<dbReference type="InterPro" id="IPR029016">
    <property type="entry name" value="GAF-like_dom_sf"/>
</dbReference>
<reference evidence="2 3" key="1">
    <citation type="submission" date="2018-12" db="EMBL/GenBank/DDBJ databases">
        <authorList>
            <person name="Grouzdev D.S."/>
            <person name="Krutkina M.S."/>
        </authorList>
    </citation>
    <scope>NUCLEOTIDE SEQUENCE [LARGE SCALE GENOMIC DNA]</scope>
    <source>
        <strain evidence="2 3">RmlP026</strain>
    </source>
</reference>
<dbReference type="GO" id="GO:0006171">
    <property type="term" value="P:cAMP biosynthetic process"/>
    <property type="evidence" value="ECO:0007669"/>
    <property type="project" value="TreeGrafter"/>
</dbReference>
<dbReference type="Proteomes" id="UP000290759">
    <property type="component" value="Unassembled WGS sequence"/>
</dbReference>
<dbReference type="RefSeq" id="WP_129227579.1">
    <property type="nucleotide sequence ID" value="NZ_QYBB01000015.1"/>
</dbReference>
<feature type="domain" description="Guanylate cyclase" evidence="1">
    <location>
        <begin position="215"/>
        <end position="343"/>
    </location>
</feature>
<dbReference type="EMBL" id="QYBB01000015">
    <property type="protein sequence ID" value="RYC31296.1"/>
    <property type="molecule type" value="Genomic_DNA"/>
</dbReference>
<dbReference type="Pfam" id="PF00211">
    <property type="entry name" value="Guanylate_cyc"/>
    <property type="match status" value="1"/>
</dbReference>
<dbReference type="AlphaFoldDB" id="A0A4Q2U8K4"/>
<gene>
    <name evidence="2" type="ORF">D3273_14355</name>
</gene>
<keyword evidence="3" id="KW-1185">Reference proteome</keyword>
<protein>
    <submittedName>
        <fullName evidence="2">Adenylate/guanylate cyclase domain-containing protein</fullName>
    </submittedName>
</protein>
<dbReference type="PANTHER" id="PTHR43081">
    <property type="entry name" value="ADENYLATE CYCLASE, TERMINAL-DIFFERENTIATION SPECIFIC-RELATED"/>
    <property type="match status" value="1"/>
</dbReference>
<dbReference type="Gene3D" id="3.30.70.1230">
    <property type="entry name" value="Nucleotide cyclase"/>
    <property type="match status" value="1"/>
</dbReference>
<dbReference type="PROSITE" id="PS50125">
    <property type="entry name" value="GUANYLATE_CYCLASE_2"/>
    <property type="match status" value="1"/>
</dbReference>
<organism evidence="2 3">
    <name type="scientific">Lichenibacterium minor</name>
    <dbReference type="NCBI Taxonomy" id="2316528"/>
    <lineage>
        <taxon>Bacteria</taxon>
        <taxon>Pseudomonadati</taxon>
        <taxon>Pseudomonadota</taxon>
        <taxon>Alphaproteobacteria</taxon>
        <taxon>Hyphomicrobiales</taxon>
        <taxon>Lichenihabitantaceae</taxon>
        <taxon>Lichenibacterium</taxon>
    </lineage>
</organism>